<evidence type="ECO:0000313" key="7">
    <source>
        <dbReference type="EMBL" id="KAF2732398.1"/>
    </source>
</evidence>
<dbReference type="InterPro" id="IPR045225">
    <property type="entry name" value="Uracil/uridine/allantoin_perm"/>
</dbReference>
<name>A0A9P4QW63_9PLEO</name>
<dbReference type="FunFam" id="1.10.4160.10:FF:000001">
    <property type="entry name" value="Uracil permease, putative"/>
    <property type="match status" value="1"/>
</dbReference>
<dbReference type="InterPro" id="IPR012681">
    <property type="entry name" value="NCS1"/>
</dbReference>
<feature type="transmembrane region" description="Helical" evidence="6">
    <location>
        <begin position="379"/>
        <end position="396"/>
    </location>
</feature>
<dbReference type="PANTHER" id="PTHR30618:SF0">
    <property type="entry name" value="PURINE-URACIL PERMEASE NCS1"/>
    <property type="match status" value="1"/>
</dbReference>
<evidence type="ECO:0000256" key="3">
    <source>
        <dbReference type="ARBA" id="ARBA00022692"/>
    </source>
</evidence>
<feature type="transmembrane region" description="Helical" evidence="6">
    <location>
        <begin position="449"/>
        <end position="469"/>
    </location>
</feature>
<feature type="transmembrane region" description="Helical" evidence="6">
    <location>
        <begin position="253"/>
        <end position="274"/>
    </location>
</feature>
<feature type="transmembrane region" description="Helical" evidence="6">
    <location>
        <begin position="489"/>
        <end position="509"/>
    </location>
</feature>
<feature type="transmembrane region" description="Helical" evidence="6">
    <location>
        <begin position="90"/>
        <end position="114"/>
    </location>
</feature>
<dbReference type="Pfam" id="PF02133">
    <property type="entry name" value="Transp_cyt_pur"/>
    <property type="match status" value="1"/>
</dbReference>
<dbReference type="Proteomes" id="UP000799444">
    <property type="component" value="Unassembled WGS sequence"/>
</dbReference>
<dbReference type="CDD" id="cd11482">
    <property type="entry name" value="SLC-NCS1sbd_NRT1-like"/>
    <property type="match status" value="1"/>
</dbReference>
<accession>A0A9P4QW63</accession>
<sequence>MNRIRAHAQRAKRNVASKKSPDGWILEKQPMTFADENSWSNRDSDVTPLERRTWSAWSILGFWFSDALNIQGWASASAIIAVGLTWRESVYCLIIGSLTVTIPLCMNGAMGAELHVPFPVGARSSFGFYFSRFAVIIRMITALFWHAIQTYTGSTAVTQMIRAIWPSYLNIPNHLPESAGITTQGMVSHFLFWSIQFPILLIPPHKLRWFFVFKTVVVLTACTGTVIGMSQLANGVGDIWDQQATVSGPEKSWLILASMSAMTGSWATMATNVADFTRYLEKPKGVYGQTLFMPAICTLVGVFGIIGTSCSKTVYGEYIWDPLALASQWDGPKGRAAAFFVGFAWAVAQIGTNLSANVISCSNDMVNLWPKYINIQRGVIITTVTGGWIMVPWKIVHSAESLLNFMSALGVFLAPLAAIMACDFWVVRRRAVDVPALYRRQGRYRYNKIGTNWRAAVALIIGVTPNIPGMAAAVNTNINIHGAAYIYDIFYLYGFGSAFFMYSMLSWIFPATETLVRESIHEDVIVVDGVEKINDGVHQPYAYEKNVTTAVEEKESRY</sequence>
<feature type="transmembrane region" description="Helical" evidence="6">
    <location>
        <begin position="337"/>
        <end position="359"/>
    </location>
</feature>
<dbReference type="InterPro" id="IPR001248">
    <property type="entry name" value="Pur-cyt_permease"/>
</dbReference>
<dbReference type="NCBIfam" id="TIGR00800">
    <property type="entry name" value="ncs1"/>
    <property type="match status" value="1"/>
</dbReference>
<evidence type="ECO:0000256" key="1">
    <source>
        <dbReference type="ARBA" id="ARBA00004141"/>
    </source>
</evidence>
<dbReference type="OrthoDB" id="2018619at2759"/>
<feature type="transmembrane region" description="Helical" evidence="6">
    <location>
        <begin position="126"/>
        <end position="148"/>
    </location>
</feature>
<evidence type="ECO:0000256" key="2">
    <source>
        <dbReference type="ARBA" id="ARBA00008974"/>
    </source>
</evidence>
<dbReference type="PANTHER" id="PTHR30618">
    <property type="entry name" value="NCS1 FAMILY PURINE/PYRIMIDINE TRANSPORTER"/>
    <property type="match status" value="1"/>
</dbReference>
<evidence type="ECO:0000256" key="4">
    <source>
        <dbReference type="ARBA" id="ARBA00022989"/>
    </source>
</evidence>
<keyword evidence="5 6" id="KW-0472">Membrane</keyword>
<protein>
    <submittedName>
        <fullName evidence="7">Allantoin permease</fullName>
    </submittedName>
</protein>
<dbReference type="GO" id="GO:0005886">
    <property type="term" value="C:plasma membrane"/>
    <property type="evidence" value="ECO:0007669"/>
    <property type="project" value="TreeGrafter"/>
</dbReference>
<dbReference type="GO" id="GO:0015205">
    <property type="term" value="F:nucleobase transmembrane transporter activity"/>
    <property type="evidence" value="ECO:0007669"/>
    <property type="project" value="TreeGrafter"/>
</dbReference>
<keyword evidence="3 6" id="KW-0812">Transmembrane</keyword>
<feature type="transmembrane region" description="Helical" evidence="6">
    <location>
        <begin position="286"/>
        <end position="306"/>
    </location>
</feature>
<evidence type="ECO:0000313" key="8">
    <source>
        <dbReference type="Proteomes" id="UP000799444"/>
    </source>
</evidence>
<dbReference type="Gene3D" id="1.10.4160.10">
    <property type="entry name" value="Hydantoin permease"/>
    <property type="match status" value="1"/>
</dbReference>
<feature type="transmembrane region" description="Helical" evidence="6">
    <location>
        <begin position="402"/>
        <end position="428"/>
    </location>
</feature>
<comment type="caution">
    <text evidence="7">The sequence shown here is derived from an EMBL/GenBank/DDBJ whole genome shotgun (WGS) entry which is preliminary data.</text>
</comment>
<gene>
    <name evidence="7" type="ORF">EJ04DRAFT_470102</name>
</gene>
<evidence type="ECO:0000256" key="5">
    <source>
        <dbReference type="ARBA" id="ARBA00023136"/>
    </source>
</evidence>
<organism evidence="7 8">
    <name type="scientific">Polyplosphaeria fusca</name>
    <dbReference type="NCBI Taxonomy" id="682080"/>
    <lineage>
        <taxon>Eukaryota</taxon>
        <taxon>Fungi</taxon>
        <taxon>Dikarya</taxon>
        <taxon>Ascomycota</taxon>
        <taxon>Pezizomycotina</taxon>
        <taxon>Dothideomycetes</taxon>
        <taxon>Pleosporomycetidae</taxon>
        <taxon>Pleosporales</taxon>
        <taxon>Tetraplosphaeriaceae</taxon>
        <taxon>Polyplosphaeria</taxon>
    </lineage>
</organism>
<dbReference type="EMBL" id="ML996177">
    <property type="protein sequence ID" value="KAF2732398.1"/>
    <property type="molecule type" value="Genomic_DNA"/>
</dbReference>
<comment type="subcellular location">
    <subcellularLocation>
        <location evidence="1">Membrane</location>
        <topology evidence="1">Multi-pass membrane protein</topology>
    </subcellularLocation>
</comment>
<keyword evidence="4 6" id="KW-1133">Transmembrane helix</keyword>
<dbReference type="AlphaFoldDB" id="A0A9P4QW63"/>
<feature type="transmembrane region" description="Helical" evidence="6">
    <location>
        <begin position="209"/>
        <end position="233"/>
    </location>
</feature>
<evidence type="ECO:0000256" key="6">
    <source>
        <dbReference type="SAM" id="Phobius"/>
    </source>
</evidence>
<comment type="similarity">
    <text evidence="2">Belongs to the purine-cytosine permease (2.A.39) family.</text>
</comment>
<keyword evidence="8" id="KW-1185">Reference proteome</keyword>
<reference evidence="7" key="1">
    <citation type="journal article" date="2020" name="Stud. Mycol.">
        <title>101 Dothideomycetes genomes: a test case for predicting lifestyles and emergence of pathogens.</title>
        <authorList>
            <person name="Haridas S."/>
            <person name="Albert R."/>
            <person name="Binder M."/>
            <person name="Bloem J."/>
            <person name="Labutti K."/>
            <person name="Salamov A."/>
            <person name="Andreopoulos B."/>
            <person name="Baker S."/>
            <person name="Barry K."/>
            <person name="Bills G."/>
            <person name="Bluhm B."/>
            <person name="Cannon C."/>
            <person name="Castanera R."/>
            <person name="Culley D."/>
            <person name="Daum C."/>
            <person name="Ezra D."/>
            <person name="Gonzalez J."/>
            <person name="Henrissat B."/>
            <person name="Kuo A."/>
            <person name="Liang C."/>
            <person name="Lipzen A."/>
            <person name="Lutzoni F."/>
            <person name="Magnuson J."/>
            <person name="Mondo S."/>
            <person name="Nolan M."/>
            <person name="Ohm R."/>
            <person name="Pangilinan J."/>
            <person name="Park H.-J."/>
            <person name="Ramirez L."/>
            <person name="Alfaro M."/>
            <person name="Sun H."/>
            <person name="Tritt A."/>
            <person name="Yoshinaga Y."/>
            <person name="Zwiers L.-H."/>
            <person name="Turgeon B."/>
            <person name="Goodwin S."/>
            <person name="Spatafora J."/>
            <person name="Crous P."/>
            <person name="Grigoriev I."/>
        </authorList>
    </citation>
    <scope>NUCLEOTIDE SEQUENCE</scope>
    <source>
        <strain evidence="7">CBS 125425</strain>
    </source>
</reference>
<proteinExistence type="inferred from homology"/>